<dbReference type="GO" id="GO:0015109">
    <property type="term" value="F:chromate transmembrane transporter activity"/>
    <property type="evidence" value="ECO:0007669"/>
    <property type="project" value="InterPro"/>
</dbReference>
<keyword evidence="4 7" id="KW-0812">Transmembrane</keyword>
<feature type="transmembrane region" description="Helical" evidence="7">
    <location>
        <begin position="281"/>
        <end position="302"/>
    </location>
</feature>
<dbReference type="InterPro" id="IPR003370">
    <property type="entry name" value="Chromate_transpt"/>
</dbReference>
<feature type="transmembrane region" description="Helical" evidence="7">
    <location>
        <begin position="188"/>
        <end position="207"/>
    </location>
</feature>
<keyword evidence="9" id="KW-1185">Reference proteome</keyword>
<comment type="caution">
    <text evidence="8">The sequence shown here is derived from an EMBL/GenBank/DDBJ whole genome shotgun (WGS) entry which is preliminary data.</text>
</comment>
<dbReference type="Proteomes" id="UP000315901">
    <property type="component" value="Unassembled WGS sequence"/>
</dbReference>
<dbReference type="EMBL" id="VFRR01000006">
    <property type="protein sequence ID" value="TPE54311.1"/>
    <property type="molecule type" value="Genomic_DNA"/>
</dbReference>
<dbReference type="InterPro" id="IPR014047">
    <property type="entry name" value="Chr_Tranpt_l_chain"/>
</dbReference>
<gene>
    <name evidence="8" type="primary">chrA</name>
    <name evidence="8" type="ORF">FJM67_05025</name>
</gene>
<feature type="transmembrane region" description="Helical" evidence="7">
    <location>
        <begin position="140"/>
        <end position="168"/>
    </location>
</feature>
<dbReference type="NCBIfam" id="TIGR00937">
    <property type="entry name" value="2A51"/>
    <property type="match status" value="1"/>
</dbReference>
<evidence type="ECO:0000313" key="8">
    <source>
        <dbReference type="EMBL" id="TPE54311.1"/>
    </source>
</evidence>
<dbReference type="PANTHER" id="PTHR33567">
    <property type="entry name" value="CHROMATE ION TRANSPORTER (EUROFUNG)"/>
    <property type="match status" value="1"/>
</dbReference>
<dbReference type="OrthoDB" id="8969999at2"/>
<proteinExistence type="inferred from homology"/>
<dbReference type="PIRSF" id="PIRSF004810">
    <property type="entry name" value="ChrA"/>
    <property type="match status" value="1"/>
</dbReference>
<evidence type="ECO:0000313" key="9">
    <source>
        <dbReference type="Proteomes" id="UP000315901"/>
    </source>
</evidence>
<evidence type="ECO:0000256" key="6">
    <source>
        <dbReference type="ARBA" id="ARBA00023136"/>
    </source>
</evidence>
<dbReference type="PANTHER" id="PTHR33567:SF3">
    <property type="entry name" value="CHROMATE ION TRANSPORTER (EUROFUNG)"/>
    <property type="match status" value="1"/>
</dbReference>
<feature type="transmembrane region" description="Helical" evidence="7">
    <location>
        <begin position="76"/>
        <end position="96"/>
    </location>
</feature>
<evidence type="ECO:0000256" key="4">
    <source>
        <dbReference type="ARBA" id="ARBA00022692"/>
    </source>
</evidence>
<dbReference type="RefSeq" id="WP_140587582.1">
    <property type="nucleotide sequence ID" value="NZ_VFRR01000006.1"/>
</dbReference>
<dbReference type="AlphaFoldDB" id="A0A501X177"/>
<sequence>MFTTIFKKFFQLGWTSFGGPAAHIGYFRKVFVEQEQWATEQQYAQWVALSQVMPGPGSSQVGFAVGYHRGGVAGGVAAFLGFTLPSVILMCLFAWLGSWLSDSSLFNSIIGALKVMAIVIVLDAILGMGRNFCKDSTTRWIAAGAGVFILIWPFALASVILVIGAGLVGAKLQLKAGTDSPVASRTGMAGPLALVAFLALFIGSFSVTSGGLTGFAAELFQGGSLIFGGGHVVLPVLTESLAEYLPANAMLTGYAAAQAVPGPMFTLATYLGAVAGEGTGLIWALVATLAIFLPGLLLMLVGQHYWHSLARIQAAQSALVAINAAVVGLLAATLIFPIIPAGIHSLWDVVVVVAGFVWLQKAKPPIWQVLLAFVVYGVWF</sequence>
<keyword evidence="6 7" id="KW-0472">Membrane</keyword>
<evidence type="ECO:0000256" key="1">
    <source>
        <dbReference type="ARBA" id="ARBA00004651"/>
    </source>
</evidence>
<organism evidence="8 9">
    <name type="scientific">Maribrevibacterium harenarium</name>
    <dbReference type="NCBI Taxonomy" id="2589817"/>
    <lineage>
        <taxon>Bacteria</taxon>
        <taxon>Pseudomonadati</taxon>
        <taxon>Pseudomonadota</taxon>
        <taxon>Gammaproteobacteria</taxon>
        <taxon>Oceanospirillales</taxon>
        <taxon>Oceanospirillaceae</taxon>
        <taxon>Maribrevibacterium</taxon>
    </lineage>
</organism>
<keyword evidence="5 7" id="KW-1133">Transmembrane helix</keyword>
<evidence type="ECO:0000256" key="3">
    <source>
        <dbReference type="ARBA" id="ARBA00022475"/>
    </source>
</evidence>
<evidence type="ECO:0000256" key="5">
    <source>
        <dbReference type="ARBA" id="ARBA00022989"/>
    </source>
</evidence>
<feature type="transmembrane region" description="Helical" evidence="7">
    <location>
        <begin position="314"/>
        <end position="336"/>
    </location>
</feature>
<accession>A0A501X177</accession>
<protein>
    <submittedName>
        <fullName evidence="8">Chromate efflux transporter</fullName>
    </submittedName>
</protein>
<name>A0A501X177_9GAMM</name>
<reference evidence="8 9" key="1">
    <citation type="submission" date="2019-06" db="EMBL/GenBank/DDBJ databases">
        <title>A novel bacterium of genus Marinomonas, isolated from coastal sand.</title>
        <authorList>
            <person name="Huang H."/>
            <person name="Mo K."/>
            <person name="Hu Y."/>
        </authorList>
    </citation>
    <scope>NUCLEOTIDE SEQUENCE [LARGE SCALE GENOMIC DNA]</scope>
    <source>
        <strain evidence="8 9">HB171799</strain>
    </source>
</reference>
<feature type="transmembrane region" description="Helical" evidence="7">
    <location>
        <begin position="108"/>
        <end position="128"/>
    </location>
</feature>
<comment type="similarity">
    <text evidence="2">Belongs to the chromate ion transporter (CHR) (TC 2.A.51) family.</text>
</comment>
<feature type="transmembrane region" description="Helical" evidence="7">
    <location>
        <begin position="219"/>
        <end position="237"/>
    </location>
</feature>
<dbReference type="GO" id="GO:0005886">
    <property type="term" value="C:plasma membrane"/>
    <property type="evidence" value="ECO:0007669"/>
    <property type="project" value="UniProtKB-SubCell"/>
</dbReference>
<dbReference type="Pfam" id="PF02417">
    <property type="entry name" value="Chromate_transp"/>
    <property type="match status" value="2"/>
</dbReference>
<evidence type="ECO:0000256" key="2">
    <source>
        <dbReference type="ARBA" id="ARBA00005262"/>
    </source>
</evidence>
<keyword evidence="3" id="KW-1003">Cell membrane</keyword>
<evidence type="ECO:0000256" key="7">
    <source>
        <dbReference type="SAM" id="Phobius"/>
    </source>
</evidence>
<comment type="subcellular location">
    <subcellularLocation>
        <location evidence="1">Cell membrane</location>
        <topology evidence="1">Multi-pass membrane protein</topology>
    </subcellularLocation>
</comment>